<reference evidence="9" key="1">
    <citation type="submission" date="2022-02" db="EMBL/GenBank/DDBJ databases">
        <authorList>
            <person name="Henning P.M."/>
            <person name="McCubbin A.G."/>
            <person name="Shore J.S."/>
        </authorList>
    </citation>
    <scope>NUCLEOTIDE SEQUENCE</scope>
    <source>
        <strain evidence="9">F60SS</strain>
        <tissue evidence="9">Leaves</tissue>
    </source>
</reference>
<dbReference type="SUPFAM" id="SSF48371">
    <property type="entry name" value="ARM repeat"/>
    <property type="match status" value="1"/>
</dbReference>
<dbReference type="Pfam" id="PF25598">
    <property type="entry name" value="ARM_PUB"/>
    <property type="match status" value="1"/>
</dbReference>
<keyword evidence="6" id="KW-0833">Ubl conjugation pathway</keyword>
<evidence type="ECO:0000256" key="1">
    <source>
        <dbReference type="ARBA" id="ARBA00000900"/>
    </source>
</evidence>
<feature type="domain" description="U-box" evidence="8">
    <location>
        <begin position="291"/>
        <end position="365"/>
    </location>
</feature>
<dbReference type="GO" id="GO:0061630">
    <property type="term" value="F:ubiquitin protein ligase activity"/>
    <property type="evidence" value="ECO:0007669"/>
    <property type="project" value="UniProtKB-EC"/>
</dbReference>
<comment type="catalytic activity">
    <reaction evidence="1">
        <text>S-ubiquitinyl-[E2 ubiquitin-conjugating enzyme]-L-cysteine + [acceptor protein]-L-lysine = [E2 ubiquitin-conjugating enzyme]-L-cysteine + N(6)-ubiquitinyl-[acceptor protein]-L-lysine.</text>
        <dbReference type="EC" id="2.3.2.27"/>
    </reaction>
</comment>
<evidence type="ECO:0000256" key="7">
    <source>
        <dbReference type="PROSITE-ProRule" id="PRU00259"/>
    </source>
</evidence>
<comment type="pathway">
    <text evidence="2">Protein modification; protein ubiquitination.</text>
</comment>
<reference evidence="9" key="2">
    <citation type="journal article" date="2023" name="Plants (Basel)">
        <title>Annotation of the Turnera subulata (Passifloraceae) Draft Genome Reveals the S-Locus Evolved after the Divergence of Turneroideae from Passifloroideae in a Stepwise Manner.</title>
        <authorList>
            <person name="Henning P.M."/>
            <person name="Roalson E.H."/>
            <person name="Mir W."/>
            <person name="McCubbin A.G."/>
            <person name="Shore J.S."/>
        </authorList>
    </citation>
    <scope>NUCLEOTIDE SEQUENCE</scope>
    <source>
        <strain evidence="9">F60SS</strain>
    </source>
</reference>
<dbReference type="SMART" id="SM00185">
    <property type="entry name" value="ARM"/>
    <property type="match status" value="4"/>
</dbReference>
<name>A0A9Q0J565_9ROSI</name>
<evidence type="ECO:0000256" key="5">
    <source>
        <dbReference type="ARBA" id="ARBA00022737"/>
    </source>
</evidence>
<dbReference type="InterPro" id="IPR045210">
    <property type="entry name" value="RING-Ubox_PUB"/>
</dbReference>
<evidence type="ECO:0000256" key="2">
    <source>
        <dbReference type="ARBA" id="ARBA00004906"/>
    </source>
</evidence>
<dbReference type="CDD" id="cd16664">
    <property type="entry name" value="RING-Ubox_PUB"/>
    <property type="match status" value="1"/>
</dbReference>
<dbReference type="Gene3D" id="3.30.40.10">
    <property type="entry name" value="Zinc/RING finger domain, C3HC4 (zinc finger)"/>
    <property type="match status" value="1"/>
</dbReference>
<feature type="repeat" description="ARM" evidence="7">
    <location>
        <begin position="561"/>
        <end position="604"/>
    </location>
</feature>
<comment type="caution">
    <text evidence="9">The sequence shown here is derived from an EMBL/GenBank/DDBJ whole genome shotgun (WGS) entry which is preliminary data.</text>
</comment>
<dbReference type="Gene3D" id="1.25.10.10">
    <property type="entry name" value="Leucine-rich Repeat Variant"/>
    <property type="match status" value="1"/>
</dbReference>
<dbReference type="OrthoDB" id="10064100at2759"/>
<protein>
    <recommendedName>
        <fullName evidence="3">RING-type E3 ubiquitin transferase</fullName>
        <ecNumber evidence="3">2.3.2.27</ecNumber>
    </recommendedName>
</protein>
<dbReference type="PANTHER" id="PTHR23315:SF307">
    <property type="entry name" value="U-BOX DOMAIN-CONTAINING PROTEIN 19"/>
    <property type="match status" value="1"/>
</dbReference>
<dbReference type="PROSITE" id="PS51698">
    <property type="entry name" value="U_BOX"/>
    <property type="match status" value="1"/>
</dbReference>
<evidence type="ECO:0000313" key="9">
    <source>
        <dbReference type="EMBL" id="KAJ4830041.1"/>
    </source>
</evidence>
<dbReference type="FunFam" id="1.25.10.10:FF:000485">
    <property type="entry name" value="RING-type E3 ubiquitin transferase"/>
    <property type="match status" value="1"/>
</dbReference>
<dbReference type="PROSITE" id="PS50176">
    <property type="entry name" value="ARM_REPEAT"/>
    <property type="match status" value="2"/>
</dbReference>
<dbReference type="SUPFAM" id="SSF57850">
    <property type="entry name" value="RING/U-box"/>
    <property type="match status" value="1"/>
</dbReference>
<proteinExistence type="predicted"/>
<dbReference type="GO" id="GO:0010029">
    <property type="term" value="P:regulation of seed germination"/>
    <property type="evidence" value="ECO:0007669"/>
    <property type="project" value="UniProtKB-ARBA"/>
</dbReference>
<sequence>MIRDSNGSGRRILSFPAVHPCENISPTTLLTSLITLANSICSYKSRFFSSNARNARETIRQVSNLLVLLEEIRVVLGSGLPDGLVLGLSELHLTLQKLHYLLQDCTREGSRLWMLMKSEQVADQFRVLFRAMATGLDVLLPPLGGLPGEEVKEVVELVTKQAREARFEVHPDDKRVMSDVMLVLKEFLEDGGVVVRDEINASAVIVIIRRVLAFLGVNKWSDCHSEVKFLDSEIGFEYSNVEKRREVEFLSSLMGFVCYSRCVLFDSVDHNKLITSPPGPSGSGSEVASCLNSDDFRCPISLEIMKEPVTIETGHTYDRSSILKWFKSGNATCPNTGYKLGSTQVVPNSALKRLIQQYCSAHGIPIPESSHKNRDITRTILAGSLAAEGAMRMVAKFLADRLADDAGQETWNKAAYEIRLLSKTSIFNRSCLVEAGVIPLLLKLLVSEDGASQENAVAALLNLSKHSKSKAIIVQNGGLELVVEVLKKGSKMEARQHAAATLFYLASIEDYRKLIGESGEAVAALLALVKEGNDRGKKNALVAIYGLLMHPGNHGKVLGAGAVSLILDLLTSSEREDLITDSLAVLATLAEKTEGAKAILRHGALPQIVGTLDCSTSRATKEHCVSLLLALSINCGVDVVALLVRSPSLMGSLYSLLSEGTSRASKKASALISILHDFFERSSTGSKSPVILRERFIHVW</sequence>
<dbReference type="InterPro" id="IPR013083">
    <property type="entry name" value="Znf_RING/FYVE/PHD"/>
</dbReference>
<dbReference type="Pfam" id="PF04564">
    <property type="entry name" value="U-box"/>
    <property type="match status" value="1"/>
</dbReference>
<dbReference type="InterPro" id="IPR058678">
    <property type="entry name" value="ARM_PUB"/>
</dbReference>
<dbReference type="AlphaFoldDB" id="A0A9Q0J565"/>
<dbReference type="Proteomes" id="UP001141552">
    <property type="component" value="Unassembled WGS sequence"/>
</dbReference>
<evidence type="ECO:0000256" key="6">
    <source>
        <dbReference type="ARBA" id="ARBA00022786"/>
    </source>
</evidence>
<evidence type="ECO:0000256" key="4">
    <source>
        <dbReference type="ARBA" id="ARBA00022679"/>
    </source>
</evidence>
<dbReference type="PANTHER" id="PTHR23315">
    <property type="entry name" value="U BOX DOMAIN-CONTAINING"/>
    <property type="match status" value="1"/>
</dbReference>
<dbReference type="EMBL" id="JAKUCV010005746">
    <property type="protein sequence ID" value="KAJ4830041.1"/>
    <property type="molecule type" value="Genomic_DNA"/>
</dbReference>
<dbReference type="SMART" id="SM00504">
    <property type="entry name" value="Ubox"/>
    <property type="match status" value="1"/>
</dbReference>
<dbReference type="EC" id="2.3.2.27" evidence="3"/>
<keyword evidence="5" id="KW-0677">Repeat</keyword>
<dbReference type="FunFam" id="3.30.40.10:FF:000442">
    <property type="entry name" value="RING-type E3 ubiquitin transferase"/>
    <property type="match status" value="1"/>
</dbReference>
<accession>A0A9Q0J565</accession>
<dbReference type="InterPro" id="IPR000225">
    <property type="entry name" value="Armadillo"/>
</dbReference>
<feature type="repeat" description="ARM" evidence="7">
    <location>
        <begin position="436"/>
        <end position="478"/>
    </location>
</feature>
<organism evidence="9 10">
    <name type="scientific">Turnera subulata</name>
    <dbReference type="NCBI Taxonomy" id="218843"/>
    <lineage>
        <taxon>Eukaryota</taxon>
        <taxon>Viridiplantae</taxon>
        <taxon>Streptophyta</taxon>
        <taxon>Embryophyta</taxon>
        <taxon>Tracheophyta</taxon>
        <taxon>Spermatophyta</taxon>
        <taxon>Magnoliopsida</taxon>
        <taxon>eudicotyledons</taxon>
        <taxon>Gunneridae</taxon>
        <taxon>Pentapetalae</taxon>
        <taxon>rosids</taxon>
        <taxon>fabids</taxon>
        <taxon>Malpighiales</taxon>
        <taxon>Passifloraceae</taxon>
        <taxon>Turnera</taxon>
    </lineage>
</organism>
<dbReference type="InterPro" id="IPR011989">
    <property type="entry name" value="ARM-like"/>
</dbReference>
<keyword evidence="10" id="KW-1185">Reference proteome</keyword>
<dbReference type="InterPro" id="IPR016024">
    <property type="entry name" value="ARM-type_fold"/>
</dbReference>
<dbReference type="InterPro" id="IPR003613">
    <property type="entry name" value="Ubox_domain"/>
</dbReference>
<dbReference type="GO" id="GO:0016567">
    <property type="term" value="P:protein ubiquitination"/>
    <property type="evidence" value="ECO:0007669"/>
    <property type="project" value="InterPro"/>
</dbReference>
<keyword evidence="4" id="KW-0808">Transferase</keyword>
<evidence type="ECO:0000313" key="10">
    <source>
        <dbReference type="Proteomes" id="UP001141552"/>
    </source>
</evidence>
<evidence type="ECO:0000259" key="8">
    <source>
        <dbReference type="PROSITE" id="PS51698"/>
    </source>
</evidence>
<evidence type="ECO:0000256" key="3">
    <source>
        <dbReference type="ARBA" id="ARBA00012483"/>
    </source>
</evidence>
<gene>
    <name evidence="9" type="ORF">Tsubulata_027703</name>
</gene>